<feature type="signal peptide" evidence="2">
    <location>
        <begin position="1"/>
        <end position="27"/>
    </location>
</feature>
<keyword evidence="2" id="KW-0732">Signal</keyword>
<organism evidence="3 4">
    <name type="scientific">Pseudomonas fluorescens</name>
    <dbReference type="NCBI Taxonomy" id="294"/>
    <lineage>
        <taxon>Bacteria</taxon>
        <taxon>Pseudomonadati</taxon>
        <taxon>Pseudomonadota</taxon>
        <taxon>Gammaproteobacteria</taxon>
        <taxon>Pseudomonadales</taxon>
        <taxon>Pseudomonadaceae</taxon>
        <taxon>Pseudomonas</taxon>
    </lineage>
</organism>
<dbReference type="EMBL" id="CP063233">
    <property type="protein sequence ID" value="QOU02345.1"/>
    <property type="molecule type" value="Genomic_DNA"/>
</dbReference>
<reference evidence="3 4" key="1">
    <citation type="submission" date="2020-10" db="EMBL/GenBank/DDBJ databases">
        <title>Complete genome sequence of a novel Pseudomonas fluorescens strain isolated from the flower of kumarahou (Pomaderris kumeraho).</title>
        <authorList>
            <person name="Summers M.C."/>
            <person name="Nowak V."/>
            <person name="Fairhurst M.J."/>
            <person name="Owen J.G."/>
            <person name="Gerth M.L."/>
            <person name="Patrick W.M."/>
        </authorList>
    </citation>
    <scope>NUCLEOTIDE SEQUENCE [LARGE SCALE GENOMIC DNA]</scope>
    <source>
        <strain evidence="3 4">KF1</strain>
    </source>
</reference>
<evidence type="ECO:0000313" key="4">
    <source>
        <dbReference type="Proteomes" id="UP000593833"/>
    </source>
</evidence>
<proteinExistence type="predicted"/>
<dbReference type="OrthoDB" id="5298564at2"/>
<gene>
    <name evidence="3" type="ORF">IM720_16555</name>
</gene>
<accession>A0A1B3CSP5</accession>
<feature type="region of interest" description="Disordered" evidence="1">
    <location>
        <begin position="87"/>
        <end position="113"/>
    </location>
</feature>
<evidence type="ECO:0000313" key="3">
    <source>
        <dbReference type="EMBL" id="QOU02345.1"/>
    </source>
</evidence>
<name>A0A1B3CSP5_PSEFL</name>
<protein>
    <submittedName>
        <fullName evidence="3">Spy/CpxP family protein refolding chaperone</fullName>
    </submittedName>
</protein>
<evidence type="ECO:0000256" key="2">
    <source>
        <dbReference type="SAM" id="SignalP"/>
    </source>
</evidence>
<dbReference type="AlphaFoldDB" id="A0A1B3CSP5"/>
<sequence length="201" mass="22727">MNRPRLIGQCLLITASILLLPSMSVFANPVMPGPGPGPMFHHAAGFDWVKHTQRTLDDLKGKLMLKPEQMPAWETWASGVITDANQQADKGRAADSDQAPARQASNNQTTPERMANGIERLRVQTNWMQAQLVRLDAAQARTQTFYDALDAQQKTIFDLFWRVMHRRMAGQAAWQMPMHMPMQMSWPTTNDMPCQISQPLE</sequence>
<evidence type="ECO:0000256" key="1">
    <source>
        <dbReference type="SAM" id="MobiDB-lite"/>
    </source>
</evidence>
<dbReference type="Proteomes" id="UP000593833">
    <property type="component" value="Chromosome"/>
</dbReference>
<feature type="chain" id="PRO_5043321424" evidence="2">
    <location>
        <begin position="28"/>
        <end position="201"/>
    </location>
</feature>